<evidence type="ECO:0000313" key="1">
    <source>
        <dbReference type="EnsemblPlants" id="Solyc03g071820.2.1"/>
    </source>
</evidence>
<protein>
    <submittedName>
        <fullName evidence="1">Uncharacterized protein</fullName>
    </submittedName>
</protein>
<proteinExistence type="predicted"/>
<sequence>MKDIIGIIALLGKVDEDNFTRELSDYLGQKTMLAVVCKTRGGLKVVETYDKEGLISKVLVFMELVGSSIGRPLDERYLVICLEKLRPYNGEFIAGDPQRRLSIKKQSYLNEETPPGFLGFAINMINIDPVNLYCVTSTCHGQRETLFYRLFS</sequence>
<accession>A0A3Q7FJ84</accession>
<dbReference type="Proteomes" id="UP000004994">
    <property type="component" value="Chromosome 3"/>
</dbReference>
<dbReference type="SMR" id="A0A3Q7FJ84"/>
<evidence type="ECO:0000313" key="2">
    <source>
        <dbReference type="Proteomes" id="UP000004994"/>
    </source>
</evidence>
<dbReference type="Gramene" id="Solyc03g071820.2.1">
    <property type="protein sequence ID" value="Solyc03g071820.2.1"/>
    <property type="gene ID" value="Solyc03g071820.2"/>
</dbReference>
<dbReference type="PANTHER" id="PTHR33566">
    <property type="entry name" value="EN/SPM-LIKE TRANSPOSON-RELATED"/>
    <property type="match status" value="1"/>
</dbReference>
<dbReference type="PANTHER" id="PTHR33566:SF6">
    <property type="entry name" value="PROTEIN DEFECTIVE IN MERISTEM SILENCING 3"/>
    <property type="match status" value="1"/>
</dbReference>
<name>A0A3Q7FJ84_SOLLC</name>
<dbReference type="InParanoid" id="A0A3Q7FJ84"/>
<dbReference type="PaxDb" id="4081-Solyc03g071820.1.1"/>
<dbReference type="OMA" id="FAINMIN"/>
<dbReference type="EnsemblPlants" id="Solyc03g071820.2.1">
    <property type="protein sequence ID" value="Solyc03g071820.2.1"/>
    <property type="gene ID" value="Solyc03g071820.2"/>
</dbReference>
<dbReference type="AlphaFoldDB" id="A0A3Q7FJ84"/>
<keyword evidence="2" id="KW-1185">Reference proteome</keyword>
<reference evidence="1" key="1">
    <citation type="journal article" date="2012" name="Nature">
        <title>The tomato genome sequence provides insights into fleshy fruit evolution.</title>
        <authorList>
            <consortium name="Tomato Genome Consortium"/>
        </authorList>
    </citation>
    <scope>NUCLEOTIDE SEQUENCE [LARGE SCALE GENOMIC DNA]</scope>
    <source>
        <strain evidence="1">cv. Heinz 1706</strain>
    </source>
</reference>
<organism evidence="1">
    <name type="scientific">Solanum lycopersicum</name>
    <name type="common">Tomato</name>
    <name type="synonym">Lycopersicon esculentum</name>
    <dbReference type="NCBI Taxonomy" id="4081"/>
    <lineage>
        <taxon>Eukaryota</taxon>
        <taxon>Viridiplantae</taxon>
        <taxon>Streptophyta</taxon>
        <taxon>Embryophyta</taxon>
        <taxon>Tracheophyta</taxon>
        <taxon>Spermatophyta</taxon>
        <taxon>Magnoliopsida</taxon>
        <taxon>eudicotyledons</taxon>
        <taxon>Gunneridae</taxon>
        <taxon>Pentapetalae</taxon>
        <taxon>asterids</taxon>
        <taxon>lamiids</taxon>
        <taxon>Solanales</taxon>
        <taxon>Solanaceae</taxon>
        <taxon>Solanoideae</taxon>
        <taxon>Solaneae</taxon>
        <taxon>Solanum</taxon>
        <taxon>Solanum subgen. Lycopersicon</taxon>
    </lineage>
</organism>
<reference evidence="1" key="2">
    <citation type="submission" date="2019-01" db="UniProtKB">
        <authorList>
            <consortium name="EnsemblPlants"/>
        </authorList>
    </citation>
    <scope>IDENTIFICATION</scope>
    <source>
        <strain evidence="1">cv. Heinz 1706</strain>
    </source>
</reference>
<dbReference type="STRING" id="4081.A0A3Q7FJ84"/>